<dbReference type="EMBL" id="AP008210">
    <property type="protein sequence ID" value="BAF16183.1"/>
    <property type="molecule type" value="Genomic_DNA"/>
</dbReference>
<evidence type="ECO:0000313" key="2">
    <source>
        <dbReference type="EMBL" id="BAF16183.1"/>
    </source>
</evidence>
<protein>
    <submittedName>
        <fullName evidence="2">Os04g0678000 protein</fullName>
    </submittedName>
</protein>
<feature type="region of interest" description="Disordered" evidence="1">
    <location>
        <begin position="134"/>
        <end position="154"/>
    </location>
</feature>
<evidence type="ECO:0000313" key="3">
    <source>
        <dbReference type="Proteomes" id="UP000000763"/>
    </source>
</evidence>
<feature type="region of interest" description="Disordered" evidence="1">
    <location>
        <begin position="1"/>
        <end position="66"/>
    </location>
</feature>
<dbReference type="KEGG" id="dosa:Os04g0678000"/>
<accession>A0A0P0WGC4</accession>
<reference evidence="3" key="2">
    <citation type="journal article" date="2008" name="Nucleic Acids Res.">
        <title>The rice annotation project database (RAP-DB): 2008 update.</title>
        <authorList>
            <consortium name="The rice annotation project (RAP)"/>
        </authorList>
    </citation>
    <scope>GENOME REANNOTATION</scope>
    <source>
        <strain evidence="3">cv. Nipponbare</strain>
    </source>
</reference>
<organism evidence="2 3">
    <name type="scientific">Oryza sativa subsp. japonica</name>
    <name type="common">Rice</name>
    <dbReference type="NCBI Taxonomy" id="39947"/>
    <lineage>
        <taxon>Eukaryota</taxon>
        <taxon>Viridiplantae</taxon>
        <taxon>Streptophyta</taxon>
        <taxon>Embryophyta</taxon>
        <taxon>Tracheophyta</taxon>
        <taxon>Spermatophyta</taxon>
        <taxon>Magnoliopsida</taxon>
        <taxon>Liliopsida</taxon>
        <taxon>Poales</taxon>
        <taxon>Poaceae</taxon>
        <taxon>BOP clade</taxon>
        <taxon>Oryzoideae</taxon>
        <taxon>Oryzeae</taxon>
        <taxon>Oryzinae</taxon>
        <taxon>Oryza</taxon>
        <taxon>Oryza sativa</taxon>
    </lineage>
</organism>
<dbReference type="Proteomes" id="UP000000763">
    <property type="component" value="Chromosome 4"/>
</dbReference>
<proteinExistence type="predicted"/>
<feature type="compositionally biased region" description="Acidic residues" evidence="1">
    <location>
        <begin position="134"/>
        <end position="148"/>
    </location>
</feature>
<dbReference type="AlphaFoldDB" id="A0A0P0WGC4"/>
<evidence type="ECO:0000256" key="1">
    <source>
        <dbReference type="SAM" id="MobiDB-lite"/>
    </source>
</evidence>
<reference evidence="2 3" key="1">
    <citation type="journal article" date="2005" name="Nature">
        <title>The map-based sequence of the rice genome.</title>
        <authorList>
            <consortium name="International rice genome sequencing project (IRGSP)"/>
            <person name="Matsumoto T."/>
            <person name="Wu J."/>
            <person name="Kanamori H."/>
            <person name="Katayose Y."/>
            <person name="Fujisawa M."/>
            <person name="Namiki N."/>
            <person name="Mizuno H."/>
            <person name="Yamamoto K."/>
            <person name="Antonio B.A."/>
            <person name="Baba T."/>
            <person name="Sakata K."/>
            <person name="Nagamura Y."/>
            <person name="Aoki H."/>
            <person name="Arikawa K."/>
            <person name="Arita K."/>
            <person name="Bito T."/>
            <person name="Chiden Y."/>
            <person name="Fujitsuka N."/>
            <person name="Fukunaka R."/>
            <person name="Hamada M."/>
            <person name="Harada C."/>
            <person name="Hayashi A."/>
            <person name="Hijishita S."/>
            <person name="Honda M."/>
            <person name="Hosokawa S."/>
            <person name="Ichikawa Y."/>
            <person name="Idonuma A."/>
            <person name="Iijima M."/>
            <person name="Ikeda M."/>
            <person name="Ikeno M."/>
            <person name="Ito K."/>
            <person name="Ito S."/>
            <person name="Ito T."/>
            <person name="Ito Y."/>
            <person name="Ito Y."/>
            <person name="Iwabuchi A."/>
            <person name="Kamiya K."/>
            <person name="Karasawa W."/>
            <person name="Kurita K."/>
            <person name="Katagiri S."/>
            <person name="Kikuta A."/>
            <person name="Kobayashi H."/>
            <person name="Kobayashi N."/>
            <person name="Machita K."/>
            <person name="Maehara T."/>
            <person name="Masukawa M."/>
            <person name="Mizubayashi T."/>
            <person name="Mukai Y."/>
            <person name="Nagasaki H."/>
            <person name="Nagata Y."/>
            <person name="Naito S."/>
            <person name="Nakashima M."/>
            <person name="Nakama Y."/>
            <person name="Nakamichi Y."/>
            <person name="Nakamura M."/>
            <person name="Meguro A."/>
            <person name="Negishi M."/>
            <person name="Ohta I."/>
            <person name="Ohta T."/>
            <person name="Okamoto M."/>
            <person name="Ono N."/>
            <person name="Saji S."/>
            <person name="Sakaguchi M."/>
            <person name="Sakai K."/>
            <person name="Shibata M."/>
            <person name="Shimokawa T."/>
            <person name="Song J."/>
            <person name="Takazaki Y."/>
            <person name="Terasawa K."/>
            <person name="Tsugane M."/>
            <person name="Tsuji K."/>
            <person name="Ueda S."/>
            <person name="Waki K."/>
            <person name="Yamagata H."/>
            <person name="Yamamoto M."/>
            <person name="Yamamoto S."/>
            <person name="Yamane H."/>
            <person name="Yoshiki S."/>
            <person name="Yoshihara R."/>
            <person name="Yukawa K."/>
            <person name="Zhong H."/>
            <person name="Yano M."/>
            <person name="Yuan Q."/>
            <person name="Ouyang S."/>
            <person name="Liu J."/>
            <person name="Jones K.M."/>
            <person name="Gansberger K."/>
            <person name="Moffat K."/>
            <person name="Hill J."/>
            <person name="Bera J."/>
            <person name="Fadrosh D."/>
            <person name="Jin S."/>
            <person name="Johri S."/>
            <person name="Kim M."/>
            <person name="Overton L."/>
            <person name="Reardon M."/>
            <person name="Tsitrin T."/>
            <person name="Vuong H."/>
            <person name="Weaver B."/>
            <person name="Ciecko A."/>
            <person name="Tallon L."/>
            <person name="Jackson J."/>
            <person name="Pai G."/>
            <person name="Aken S.V."/>
            <person name="Utterback T."/>
            <person name="Reidmuller S."/>
            <person name="Feldblyum T."/>
            <person name="Hsiao J."/>
            <person name="Zismann V."/>
            <person name="Iobst S."/>
            <person name="de Vazeille A.R."/>
            <person name="Buell C.R."/>
            <person name="Ying K."/>
            <person name="Li Y."/>
            <person name="Lu T."/>
            <person name="Huang Y."/>
            <person name="Zhao Q."/>
            <person name="Feng Q."/>
            <person name="Zhang L."/>
            <person name="Zhu J."/>
            <person name="Weng Q."/>
            <person name="Mu J."/>
            <person name="Lu Y."/>
            <person name="Fan D."/>
            <person name="Liu Y."/>
            <person name="Guan J."/>
            <person name="Zhang Y."/>
            <person name="Yu S."/>
            <person name="Liu X."/>
            <person name="Zhang Y."/>
            <person name="Hong G."/>
            <person name="Han B."/>
            <person name="Choisne N."/>
            <person name="Demange N."/>
            <person name="Orjeda G."/>
            <person name="Samain S."/>
            <person name="Cattolico L."/>
            <person name="Pelletier E."/>
            <person name="Couloux A."/>
            <person name="Segurens B."/>
            <person name="Wincker P."/>
            <person name="D'Hont A."/>
            <person name="Scarpelli C."/>
            <person name="Weissenbach J."/>
            <person name="Salanoubat M."/>
            <person name="Quetier F."/>
            <person name="Yu Y."/>
            <person name="Kim H.R."/>
            <person name="Rambo T."/>
            <person name="Currie J."/>
            <person name="Collura K."/>
            <person name="Luo M."/>
            <person name="Yang T."/>
            <person name="Ammiraju J.S.S."/>
            <person name="Engler F."/>
            <person name="Soderlund C."/>
            <person name="Wing R.A."/>
            <person name="Palmer L.E."/>
            <person name="de la Bastide M."/>
            <person name="Spiegel L."/>
            <person name="Nascimento L."/>
            <person name="Zutavern T."/>
            <person name="O'Shaughnessy A."/>
            <person name="Dike S."/>
            <person name="Dedhia N."/>
            <person name="Preston R."/>
            <person name="Balija V."/>
            <person name="McCombie W.R."/>
            <person name="Chow T."/>
            <person name="Chen H."/>
            <person name="Chung M."/>
            <person name="Chen C."/>
            <person name="Shaw J."/>
            <person name="Wu H."/>
            <person name="Hsiao K."/>
            <person name="Chao Y."/>
            <person name="Chu M."/>
            <person name="Cheng C."/>
            <person name="Hour A."/>
            <person name="Lee P."/>
            <person name="Lin S."/>
            <person name="Lin Y."/>
            <person name="Liou J."/>
            <person name="Liu S."/>
            <person name="Hsing Y."/>
            <person name="Raghuvanshi S."/>
            <person name="Mohanty A."/>
            <person name="Bharti A.K."/>
            <person name="Gaur A."/>
            <person name="Gupta V."/>
            <person name="Kumar D."/>
            <person name="Ravi V."/>
            <person name="Vij S."/>
            <person name="Kapur A."/>
            <person name="Khurana P."/>
            <person name="Khurana P."/>
            <person name="Khurana J.P."/>
            <person name="Tyagi A.K."/>
            <person name="Gaikwad K."/>
            <person name="Singh A."/>
            <person name="Dalal V."/>
            <person name="Srivastava S."/>
            <person name="Dixit A."/>
            <person name="Pal A.K."/>
            <person name="Ghazi I.A."/>
            <person name="Yadav M."/>
            <person name="Pandit A."/>
            <person name="Bhargava A."/>
            <person name="Sureshbabu K."/>
            <person name="Batra K."/>
            <person name="Sharma T.R."/>
            <person name="Mohapatra T."/>
            <person name="Singh N.K."/>
            <person name="Messing J."/>
            <person name="Nelson A.B."/>
            <person name="Fuks G."/>
            <person name="Kavchok S."/>
            <person name="Keizer G."/>
            <person name="Linton E."/>
            <person name="Llaca V."/>
            <person name="Song R."/>
            <person name="Tanyolac B."/>
            <person name="Young S."/>
            <person name="Ho-Il K."/>
            <person name="Hahn J.H."/>
            <person name="Sangsakoo G."/>
            <person name="Vanavichit A."/>
            <person name="de Mattos Luiz.A.T."/>
            <person name="Zimmer P.D."/>
            <person name="Malone G."/>
            <person name="Dellagostin O."/>
            <person name="de Oliveira A.C."/>
            <person name="Bevan M."/>
            <person name="Bancroft I."/>
            <person name="Minx P."/>
            <person name="Cordum H."/>
            <person name="Wilson R."/>
            <person name="Cheng Z."/>
            <person name="Jin W."/>
            <person name="Jiang J."/>
            <person name="Leong S.A."/>
            <person name="Iwama H."/>
            <person name="Gojobori T."/>
            <person name="Itoh T."/>
            <person name="Niimura Y."/>
            <person name="Fujii Y."/>
            <person name="Habara T."/>
            <person name="Sakai H."/>
            <person name="Sato Y."/>
            <person name="Wilson G."/>
            <person name="Kumar K."/>
            <person name="McCouch S."/>
            <person name="Juretic N."/>
            <person name="Hoen D."/>
            <person name="Wright S."/>
            <person name="Bruskiewich R."/>
            <person name="Bureau T."/>
            <person name="Miyao A."/>
            <person name="Hirochika H."/>
            <person name="Nishikawa T."/>
            <person name="Kadowaki K."/>
            <person name="Sugiura M."/>
            <person name="Burr B."/>
            <person name="Sasaki T."/>
        </authorList>
    </citation>
    <scope>NUCLEOTIDE SEQUENCE [LARGE SCALE GENOMIC DNA]</scope>
    <source>
        <strain evidence="3">cv. Nipponbare</strain>
    </source>
</reference>
<name>A0A0P0WGC4_ORYSJ</name>
<sequence>MDGIMEGESDASYLPAGDEAEAGEGAPPPRRERAAAAEAPSRHHDHRLPCRQQHQRPDAVPRRRVGAVDAVRPRVLVDVHVRRLHHPINTHLLDRQHAADDRSASSPATAMATTHVCINAFESSHRVPAFLGADGEDEGEDVEDEHDGQDDYGRHGHRIAARISHLAKLRI</sequence>
<gene>
    <name evidence="2" type="ordered locus">Os04g0678000</name>
</gene>
<dbReference type="Gramene" id="Os04t0678000-01">
    <property type="protein sequence ID" value="Os04t0678000-01"/>
    <property type="gene ID" value="Os04g0678000"/>
</dbReference>